<dbReference type="SMART" id="SM00409">
    <property type="entry name" value="IG"/>
    <property type="match status" value="1"/>
</dbReference>
<dbReference type="InterPro" id="IPR003599">
    <property type="entry name" value="Ig_sub"/>
</dbReference>
<keyword evidence="5" id="KW-0391">Immunity</keyword>
<feature type="domain" description="Ig-like" evidence="6">
    <location>
        <begin position="4"/>
        <end position="103"/>
    </location>
</feature>
<dbReference type="Ensembl" id="ENSAMXT00000040938.1">
    <property type="protein sequence ID" value="ENSAMXP00000037916.1"/>
    <property type="gene ID" value="ENSAMXG00000042703.1"/>
</dbReference>
<keyword evidence="4" id="KW-0393">Immunoglobulin domain</keyword>
<dbReference type="InterPro" id="IPR051287">
    <property type="entry name" value="TCR_variable_region"/>
</dbReference>
<evidence type="ECO:0000256" key="1">
    <source>
        <dbReference type="ARBA" id="ARBA00022729"/>
    </source>
</evidence>
<dbReference type="Bgee" id="ENSAMXG00000042703">
    <property type="expression patterns" value="Expressed in zone of skin and 7 other cell types or tissues"/>
</dbReference>
<dbReference type="STRING" id="7994.ENSAMXP00000037916"/>
<reference evidence="8" key="2">
    <citation type="journal article" date="2014" name="Nat. Commun.">
        <title>The cavefish genome reveals candidate genes for eye loss.</title>
        <authorList>
            <person name="McGaugh S.E."/>
            <person name="Gross J.B."/>
            <person name="Aken B."/>
            <person name="Blin M."/>
            <person name="Borowsky R."/>
            <person name="Chalopin D."/>
            <person name="Hinaux H."/>
            <person name="Jeffery W.R."/>
            <person name="Keene A."/>
            <person name="Ma L."/>
            <person name="Minx P."/>
            <person name="Murphy D."/>
            <person name="O'Quin K.E."/>
            <person name="Retaux S."/>
            <person name="Rohner N."/>
            <person name="Searle S.M."/>
            <person name="Stahl B.A."/>
            <person name="Tabin C."/>
            <person name="Volff J.N."/>
            <person name="Yoshizawa M."/>
            <person name="Warren W.C."/>
        </authorList>
    </citation>
    <scope>NUCLEOTIDE SEQUENCE [LARGE SCALE GENOMIC DNA]</scope>
    <source>
        <strain evidence="8">female</strain>
    </source>
</reference>
<dbReference type="Gene3D" id="2.60.40.10">
    <property type="entry name" value="Immunoglobulins"/>
    <property type="match status" value="1"/>
</dbReference>
<reference evidence="7" key="4">
    <citation type="submission" date="2025-09" db="UniProtKB">
        <authorList>
            <consortium name="Ensembl"/>
        </authorList>
    </citation>
    <scope>IDENTIFICATION</scope>
</reference>
<keyword evidence="8" id="KW-1185">Reference proteome</keyword>
<dbReference type="InterPro" id="IPR007110">
    <property type="entry name" value="Ig-like_dom"/>
</dbReference>
<proteinExistence type="predicted"/>
<dbReference type="PROSITE" id="PS50835">
    <property type="entry name" value="IG_LIKE"/>
    <property type="match status" value="1"/>
</dbReference>
<protein>
    <recommendedName>
        <fullName evidence="6">Ig-like domain-containing protein</fullName>
    </recommendedName>
</protein>
<dbReference type="Pfam" id="PF07686">
    <property type="entry name" value="V-set"/>
    <property type="match status" value="1"/>
</dbReference>
<dbReference type="PANTHER" id="PTHR19367:SF18">
    <property type="entry name" value="T CELL RECEPTOR ALPHA VARIABLE 16"/>
    <property type="match status" value="1"/>
</dbReference>
<keyword evidence="2" id="KW-1064">Adaptive immunity</keyword>
<sequence>RHSPIHLLLVQINSNTISPVESEKQVSAGNRVTLSCSYTGSNVYSIQWYRQYPSSKLVFLLYITPSGSMSDNRPAGFSAKVQSNIVNLEISSTAVSDSALYYCALEPTVNNNPAPLCCKLLHFYMLAHNVLQHFRCFVTAALLYFRWSNFQHNQSSGI</sequence>
<reference evidence="8" key="1">
    <citation type="submission" date="2013-03" db="EMBL/GenBank/DDBJ databases">
        <authorList>
            <person name="Jeffery W."/>
            <person name="Warren W."/>
            <person name="Wilson R.K."/>
        </authorList>
    </citation>
    <scope>NUCLEOTIDE SEQUENCE</scope>
    <source>
        <strain evidence="8">female</strain>
    </source>
</reference>
<keyword evidence="5" id="KW-1279">T cell receptor</keyword>
<dbReference type="InterPro" id="IPR013106">
    <property type="entry name" value="Ig_V-set"/>
</dbReference>
<keyword evidence="1" id="KW-0732">Signal</keyword>
<accession>A0A3B1J7Q8</accession>
<dbReference type="GO" id="GO:0042101">
    <property type="term" value="C:T cell receptor complex"/>
    <property type="evidence" value="ECO:0007669"/>
    <property type="project" value="UniProtKB-KW"/>
</dbReference>
<evidence type="ECO:0000256" key="2">
    <source>
        <dbReference type="ARBA" id="ARBA00023130"/>
    </source>
</evidence>
<dbReference type="PANTHER" id="PTHR19367">
    <property type="entry name" value="T-CELL RECEPTOR ALPHA CHAIN V REGION"/>
    <property type="match status" value="1"/>
</dbReference>
<organism evidence="7 8">
    <name type="scientific">Astyanax mexicanus</name>
    <name type="common">Blind cave fish</name>
    <name type="synonym">Astyanax fasciatus mexicanus</name>
    <dbReference type="NCBI Taxonomy" id="7994"/>
    <lineage>
        <taxon>Eukaryota</taxon>
        <taxon>Metazoa</taxon>
        <taxon>Chordata</taxon>
        <taxon>Craniata</taxon>
        <taxon>Vertebrata</taxon>
        <taxon>Euteleostomi</taxon>
        <taxon>Actinopterygii</taxon>
        <taxon>Neopterygii</taxon>
        <taxon>Teleostei</taxon>
        <taxon>Ostariophysi</taxon>
        <taxon>Characiformes</taxon>
        <taxon>Characoidei</taxon>
        <taxon>Acestrorhamphidae</taxon>
        <taxon>Acestrorhamphinae</taxon>
        <taxon>Astyanax</taxon>
    </lineage>
</organism>
<dbReference type="InterPro" id="IPR036179">
    <property type="entry name" value="Ig-like_dom_sf"/>
</dbReference>
<dbReference type="GO" id="GO:0002250">
    <property type="term" value="P:adaptive immune response"/>
    <property type="evidence" value="ECO:0007669"/>
    <property type="project" value="UniProtKB-KW"/>
</dbReference>
<evidence type="ECO:0000313" key="8">
    <source>
        <dbReference type="Proteomes" id="UP000018467"/>
    </source>
</evidence>
<name>A0A3B1J7Q8_ASTMX</name>
<evidence type="ECO:0000256" key="5">
    <source>
        <dbReference type="ARBA" id="ARBA00043266"/>
    </source>
</evidence>
<evidence type="ECO:0000313" key="7">
    <source>
        <dbReference type="Ensembl" id="ENSAMXP00000037916.1"/>
    </source>
</evidence>
<dbReference type="Proteomes" id="UP000018467">
    <property type="component" value="Unassembled WGS sequence"/>
</dbReference>
<reference evidence="7" key="3">
    <citation type="submission" date="2025-08" db="UniProtKB">
        <authorList>
            <consortium name="Ensembl"/>
        </authorList>
    </citation>
    <scope>IDENTIFICATION</scope>
</reference>
<evidence type="ECO:0000256" key="4">
    <source>
        <dbReference type="ARBA" id="ARBA00023319"/>
    </source>
</evidence>
<evidence type="ECO:0000256" key="3">
    <source>
        <dbReference type="ARBA" id="ARBA00023170"/>
    </source>
</evidence>
<dbReference type="GeneTree" id="ENSGT00940000177319"/>
<dbReference type="InterPro" id="IPR013783">
    <property type="entry name" value="Ig-like_fold"/>
</dbReference>
<dbReference type="InParanoid" id="A0A3B1J7Q8"/>
<dbReference type="SUPFAM" id="SSF48726">
    <property type="entry name" value="Immunoglobulin"/>
    <property type="match status" value="1"/>
</dbReference>
<keyword evidence="3" id="KW-0675">Receptor</keyword>
<dbReference type="AlphaFoldDB" id="A0A3B1J7Q8"/>
<evidence type="ECO:0000259" key="6">
    <source>
        <dbReference type="PROSITE" id="PS50835"/>
    </source>
</evidence>
<dbReference type="SMART" id="SM00406">
    <property type="entry name" value="IGv"/>
    <property type="match status" value="1"/>
</dbReference>